<organism evidence="2 3">
    <name type="scientific">Cucumis melo var. makuwa</name>
    <name type="common">Oriental melon</name>
    <dbReference type="NCBI Taxonomy" id="1194695"/>
    <lineage>
        <taxon>Eukaryota</taxon>
        <taxon>Viridiplantae</taxon>
        <taxon>Streptophyta</taxon>
        <taxon>Embryophyta</taxon>
        <taxon>Tracheophyta</taxon>
        <taxon>Spermatophyta</taxon>
        <taxon>Magnoliopsida</taxon>
        <taxon>eudicotyledons</taxon>
        <taxon>Gunneridae</taxon>
        <taxon>Pentapetalae</taxon>
        <taxon>rosids</taxon>
        <taxon>fabids</taxon>
        <taxon>Cucurbitales</taxon>
        <taxon>Cucurbitaceae</taxon>
        <taxon>Benincaseae</taxon>
        <taxon>Cucumis</taxon>
    </lineage>
</organism>
<accession>A0A5D3CL08</accession>
<dbReference type="InterPro" id="IPR043128">
    <property type="entry name" value="Rev_trsase/Diguanyl_cyclase"/>
</dbReference>
<dbReference type="InterPro" id="IPR043502">
    <property type="entry name" value="DNA/RNA_pol_sf"/>
</dbReference>
<dbReference type="InterPro" id="IPR041577">
    <property type="entry name" value="RT_RNaseH_2"/>
</dbReference>
<dbReference type="CDD" id="cd00303">
    <property type="entry name" value="retropepsin_like"/>
    <property type="match status" value="1"/>
</dbReference>
<dbReference type="Proteomes" id="UP000321947">
    <property type="component" value="Unassembled WGS sequence"/>
</dbReference>
<dbReference type="EMBL" id="SSTD01010904">
    <property type="protein sequence ID" value="TYK11116.1"/>
    <property type="molecule type" value="Genomic_DNA"/>
</dbReference>
<reference evidence="2 3" key="1">
    <citation type="submission" date="2019-08" db="EMBL/GenBank/DDBJ databases">
        <title>Draft genome sequences of two oriental melons (Cucumis melo L. var makuwa).</title>
        <authorList>
            <person name="Kwon S.-Y."/>
        </authorList>
    </citation>
    <scope>NUCLEOTIDE SEQUENCE [LARGE SCALE GENOMIC DNA]</scope>
    <source>
        <strain evidence="3">cv. Chang Bougi</strain>
        <tissue evidence="2">Leaf</tissue>
    </source>
</reference>
<evidence type="ECO:0000313" key="3">
    <source>
        <dbReference type="Proteomes" id="UP000321947"/>
    </source>
</evidence>
<dbReference type="Gene3D" id="2.40.70.10">
    <property type="entry name" value="Acid Proteases"/>
    <property type="match status" value="1"/>
</dbReference>
<comment type="caution">
    <text evidence="2">The sequence shown here is derived from an EMBL/GenBank/DDBJ whole genome shotgun (WGS) entry which is preliminary data.</text>
</comment>
<dbReference type="PANTHER" id="PTHR33064:SF37">
    <property type="entry name" value="RIBONUCLEASE H"/>
    <property type="match status" value="1"/>
</dbReference>
<name>A0A5D3CL08_CUCMM</name>
<dbReference type="InterPro" id="IPR021109">
    <property type="entry name" value="Peptidase_aspartic_dom_sf"/>
</dbReference>
<proteinExistence type="predicted"/>
<dbReference type="Pfam" id="PF17919">
    <property type="entry name" value="RT_RNaseH_2"/>
    <property type="match status" value="1"/>
</dbReference>
<dbReference type="AlphaFoldDB" id="A0A5D3CL08"/>
<dbReference type="PANTHER" id="PTHR33064">
    <property type="entry name" value="POL PROTEIN"/>
    <property type="match status" value="1"/>
</dbReference>
<evidence type="ECO:0000259" key="1">
    <source>
        <dbReference type="Pfam" id="PF17919"/>
    </source>
</evidence>
<dbReference type="SUPFAM" id="SSF56672">
    <property type="entry name" value="DNA/RNA polymerases"/>
    <property type="match status" value="1"/>
</dbReference>
<sequence length="259" mass="28847">MLVVRESGEELEILVEKFYDAETEIKAIEVKNVENINIELSINSVVRLTNPGTMKVKGKRKDVVVLIDCRATHNFIVEKLDIALNMPTKDTVDYGVILGSSTIKGKRHLCFLPLELGGVDVVLGMQWLHSLGVTEIDWRNLVMSFQHEGRKGAEDQGFLVECRALKGGLSVEAIYDEEVVPIIENTISPLLNRFDDAIAGTLTWLLKAKAYKWTEEANEAFEKLKMAMMIVPVLAIPDFNLPFEIETEASGFGVGAILI</sequence>
<protein>
    <submittedName>
        <fullName evidence="2">Retrovirus-related Pol polyprotein from transposon 297 family</fullName>
    </submittedName>
</protein>
<dbReference type="Gene3D" id="3.30.70.270">
    <property type="match status" value="1"/>
</dbReference>
<evidence type="ECO:0000313" key="2">
    <source>
        <dbReference type="EMBL" id="TYK11116.1"/>
    </source>
</evidence>
<gene>
    <name evidence="2" type="ORF">E5676_scaffold66G00190</name>
</gene>
<feature type="domain" description="Reverse transcriptase/retrotransposon-derived protein RNase H-like" evidence="1">
    <location>
        <begin position="213"/>
        <end position="258"/>
    </location>
</feature>
<dbReference type="InterPro" id="IPR051320">
    <property type="entry name" value="Viral_Replic_Matur_Polypro"/>
</dbReference>